<evidence type="ECO:0000313" key="2">
    <source>
        <dbReference type="EMBL" id="MAA13711.1"/>
    </source>
</evidence>
<name>A0A224YGX2_9ACAR</name>
<keyword evidence="1" id="KW-0732">Signal</keyword>
<organism evidence="2">
    <name type="scientific">Rhipicephalus zambeziensis</name>
    <dbReference type="NCBI Taxonomy" id="60191"/>
    <lineage>
        <taxon>Eukaryota</taxon>
        <taxon>Metazoa</taxon>
        <taxon>Ecdysozoa</taxon>
        <taxon>Arthropoda</taxon>
        <taxon>Chelicerata</taxon>
        <taxon>Arachnida</taxon>
        <taxon>Acari</taxon>
        <taxon>Parasitiformes</taxon>
        <taxon>Ixodida</taxon>
        <taxon>Ixodoidea</taxon>
        <taxon>Ixodidae</taxon>
        <taxon>Rhipicephalinae</taxon>
        <taxon>Rhipicephalus</taxon>
        <taxon>Rhipicephalus</taxon>
    </lineage>
</organism>
<protein>
    <submittedName>
        <fullName evidence="2">Uncharacterized protein</fullName>
    </submittedName>
</protein>
<dbReference type="AlphaFoldDB" id="A0A224YGX2"/>
<dbReference type="EMBL" id="GFPF01002565">
    <property type="protein sequence ID" value="MAA13711.1"/>
    <property type="molecule type" value="Transcribed_RNA"/>
</dbReference>
<sequence length="110" mass="12205">MMANTVKRTLPLLVLLFGIVDSFSEWCDADSNRRLEQAIEAVLVDIPPEVTSEEYGRVSPPFPLIFQGYKVTGLNLLRREGPLRTHCGNGSQVVNFDVAASEDPILCSLR</sequence>
<reference evidence="2" key="1">
    <citation type="journal article" date="2017" name="Parasit. Vectors">
        <title>Sialotranscriptomics of Rhipicephalus zambeziensis reveals intricate expression profiles of secretory proteins and suggests tight temporal transcriptional regulation during blood-feeding.</title>
        <authorList>
            <person name="de Castro M.H."/>
            <person name="de Klerk D."/>
            <person name="Pienaar R."/>
            <person name="Rees D.J.G."/>
            <person name="Mans B.J."/>
        </authorList>
    </citation>
    <scope>NUCLEOTIDE SEQUENCE</scope>
    <source>
        <tissue evidence="2">Salivary glands</tissue>
    </source>
</reference>
<feature type="chain" id="PRO_5012104041" evidence="1">
    <location>
        <begin position="23"/>
        <end position="110"/>
    </location>
</feature>
<evidence type="ECO:0000256" key="1">
    <source>
        <dbReference type="SAM" id="SignalP"/>
    </source>
</evidence>
<feature type="signal peptide" evidence="1">
    <location>
        <begin position="1"/>
        <end position="22"/>
    </location>
</feature>
<proteinExistence type="predicted"/>
<accession>A0A224YGX2</accession>